<dbReference type="InterPro" id="IPR038078">
    <property type="entry name" value="PhoU-like_sf"/>
</dbReference>
<dbReference type="NCBIfam" id="TIGR00704">
    <property type="entry name" value="NaPi_cotrn_rel"/>
    <property type="match status" value="1"/>
</dbReference>
<feature type="transmembrane region" description="Helical" evidence="6">
    <location>
        <begin position="184"/>
        <end position="208"/>
    </location>
</feature>
<dbReference type="InterPro" id="IPR026022">
    <property type="entry name" value="PhoU_dom"/>
</dbReference>
<dbReference type="EMBL" id="CACVAQ010000159">
    <property type="protein sequence ID" value="CAA6809995.1"/>
    <property type="molecule type" value="Genomic_DNA"/>
</dbReference>
<keyword evidence="5 6" id="KW-0472">Membrane</keyword>
<evidence type="ECO:0000256" key="5">
    <source>
        <dbReference type="ARBA" id="ARBA00023136"/>
    </source>
</evidence>
<dbReference type="PANTHER" id="PTHR10010">
    <property type="entry name" value="SOLUTE CARRIER FAMILY 34 SODIUM PHOSPHATE , MEMBER 2-RELATED"/>
    <property type="match status" value="1"/>
</dbReference>
<keyword evidence="3 6" id="KW-0812">Transmembrane</keyword>
<dbReference type="GO" id="GO:0044341">
    <property type="term" value="P:sodium-dependent phosphate transport"/>
    <property type="evidence" value="ECO:0007669"/>
    <property type="project" value="InterPro"/>
</dbReference>
<feature type="transmembrane region" description="Helical" evidence="6">
    <location>
        <begin position="47"/>
        <end position="67"/>
    </location>
</feature>
<protein>
    <submittedName>
        <fullName evidence="8">Sodium-dependent phosphate transporter</fullName>
    </submittedName>
</protein>
<evidence type="ECO:0000256" key="4">
    <source>
        <dbReference type="ARBA" id="ARBA00022989"/>
    </source>
</evidence>
<accession>A0A6S6SZC4</accession>
<evidence type="ECO:0000256" key="3">
    <source>
        <dbReference type="ARBA" id="ARBA00022692"/>
    </source>
</evidence>
<dbReference type="GO" id="GO:0005436">
    <property type="term" value="F:sodium:phosphate symporter activity"/>
    <property type="evidence" value="ECO:0007669"/>
    <property type="project" value="InterPro"/>
</dbReference>
<feature type="transmembrane region" description="Helical" evidence="6">
    <location>
        <begin position="113"/>
        <end position="131"/>
    </location>
</feature>
<feature type="transmembrane region" description="Helical" evidence="6">
    <location>
        <begin position="296"/>
        <end position="325"/>
    </location>
</feature>
<dbReference type="Gene3D" id="1.20.58.220">
    <property type="entry name" value="Phosphate transport system protein phou homolog 2, domain 2"/>
    <property type="match status" value="1"/>
</dbReference>
<sequence length="564" mass="62266">MDFNFGSVLNIIGSLAFFIYGMKMMSDGIQRAAGSQLRNILRTMTQNRFLGVFTGFLITLLIQSSSATTVMTVSFVNAGLLSLTESAGVMIGANIGTTITGWIVSVLGFKVKLSAYSIPLFAFGVPMVFIGKGKVKYWGQFIIGFAILFLGLSELKSAVPDLKGNPEALEFLAHYTQWGIFSRILFVVAGTLLTIFVQSSSASMAITLTLCANGLLPFDVAAAMILGENIGTTITAELAALIGNTSARRSARIHSLFNTLGVTWMVIVLPWFLPVLSDTMQMLFPNFFGNPYVDAAAIPLSLAAFHTAFNTINVCLILPFVPLLVKAATYTVKDKDGDSTEKLKFITNGNLTPELNTGAVQNETAHFGEVIGRMNEFLRTALNGGTSKEKEEAIKQLFKYEEISDMMEIEITEYITNLADKEITPDTSIRLRSYMNIANDLERIADIYFQIAKTLEHKFEERIHLLPEQRDGLNKMMKLVDKAFQEMNNNLAVSDYNSVDKTTARHLEDSINALRDQLRSSNLDRLGKPDYKVKSAMIYNNLFSSLERIGDHIINVTESVVGEI</sequence>
<reference evidence="8" key="1">
    <citation type="submission" date="2020-01" db="EMBL/GenBank/DDBJ databases">
        <authorList>
            <person name="Meier V. D."/>
            <person name="Meier V D."/>
        </authorList>
    </citation>
    <scope>NUCLEOTIDE SEQUENCE</scope>
    <source>
        <strain evidence="8">HLG_WM_MAG_10</strain>
    </source>
</reference>
<dbReference type="Pfam" id="PF02690">
    <property type="entry name" value="Na_Pi_cotrans"/>
    <property type="match status" value="2"/>
</dbReference>
<organism evidence="8">
    <name type="scientific">uncultured Aureispira sp</name>
    <dbReference type="NCBI Taxonomy" id="1331704"/>
    <lineage>
        <taxon>Bacteria</taxon>
        <taxon>Pseudomonadati</taxon>
        <taxon>Bacteroidota</taxon>
        <taxon>Saprospiria</taxon>
        <taxon>Saprospirales</taxon>
        <taxon>Saprospiraceae</taxon>
        <taxon>Aureispira</taxon>
        <taxon>environmental samples</taxon>
    </lineage>
</organism>
<feature type="domain" description="PhoU" evidence="7">
    <location>
        <begin position="474"/>
        <end position="560"/>
    </location>
</feature>
<evidence type="ECO:0000256" key="6">
    <source>
        <dbReference type="SAM" id="Phobius"/>
    </source>
</evidence>
<feature type="transmembrane region" description="Helical" evidence="6">
    <location>
        <begin position="137"/>
        <end position="155"/>
    </location>
</feature>
<proteinExistence type="predicted"/>
<comment type="subcellular location">
    <subcellularLocation>
        <location evidence="1">Cell membrane</location>
        <topology evidence="1">Multi-pass membrane protein</topology>
    </subcellularLocation>
</comment>
<feature type="transmembrane region" description="Helical" evidence="6">
    <location>
        <begin position="220"/>
        <end position="243"/>
    </location>
</feature>
<evidence type="ECO:0000259" key="7">
    <source>
        <dbReference type="Pfam" id="PF01895"/>
    </source>
</evidence>
<dbReference type="Pfam" id="PF01895">
    <property type="entry name" value="PhoU"/>
    <property type="match status" value="2"/>
</dbReference>
<dbReference type="SUPFAM" id="SSF109755">
    <property type="entry name" value="PhoU-like"/>
    <property type="match status" value="1"/>
</dbReference>
<dbReference type="NCBIfam" id="NF037997">
    <property type="entry name" value="Na_Pi_symport"/>
    <property type="match status" value="1"/>
</dbReference>
<dbReference type="InterPro" id="IPR004633">
    <property type="entry name" value="NaPi_cotrn-rel/YqeW-like"/>
</dbReference>
<dbReference type="GO" id="GO:0005886">
    <property type="term" value="C:plasma membrane"/>
    <property type="evidence" value="ECO:0007669"/>
    <property type="project" value="UniProtKB-SubCell"/>
</dbReference>
<keyword evidence="2" id="KW-1003">Cell membrane</keyword>
<feature type="domain" description="PhoU" evidence="7">
    <location>
        <begin position="386"/>
        <end position="453"/>
    </location>
</feature>
<evidence type="ECO:0000256" key="2">
    <source>
        <dbReference type="ARBA" id="ARBA00022475"/>
    </source>
</evidence>
<feature type="transmembrane region" description="Helical" evidence="6">
    <location>
        <begin position="6"/>
        <end position="26"/>
    </location>
</feature>
<dbReference type="PANTHER" id="PTHR10010:SF46">
    <property type="entry name" value="SODIUM-DEPENDENT PHOSPHATE TRANSPORT PROTEIN 2B"/>
    <property type="match status" value="1"/>
</dbReference>
<feature type="transmembrane region" description="Helical" evidence="6">
    <location>
        <begin position="87"/>
        <end position="106"/>
    </location>
</feature>
<feature type="transmembrane region" description="Helical" evidence="6">
    <location>
        <begin position="255"/>
        <end position="276"/>
    </location>
</feature>
<dbReference type="AlphaFoldDB" id="A0A6S6SZC4"/>
<name>A0A6S6SZC4_9BACT</name>
<evidence type="ECO:0000313" key="8">
    <source>
        <dbReference type="EMBL" id="CAA6809995.1"/>
    </source>
</evidence>
<keyword evidence="4 6" id="KW-1133">Transmembrane helix</keyword>
<gene>
    <name evidence="8" type="ORF">HELGO_WM14037</name>
</gene>
<evidence type="ECO:0000256" key="1">
    <source>
        <dbReference type="ARBA" id="ARBA00004651"/>
    </source>
</evidence>
<dbReference type="InterPro" id="IPR003841">
    <property type="entry name" value="Na/Pi_transpt"/>
</dbReference>